<feature type="disulfide bond" evidence="14">
    <location>
        <begin position="170"/>
        <end position="183"/>
    </location>
</feature>
<feature type="binding site" evidence="12">
    <location>
        <position position="127"/>
    </location>
    <ligand>
        <name>hydrogencarbonate</name>
        <dbReference type="ChEBI" id="CHEBI:17544"/>
        <label>1</label>
    </ligand>
</feature>
<feature type="binding site" evidence="13">
    <location>
        <position position="102"/>
    </location>
    <ligand>
        <name>Fe(3+)</name>
        <dbReference type="ChEBI" id="CHEBI:29034"/>
        <label>1</label>
    </ligand>
</feature>
<feature type="disulfide bond" evidence="14">
    <location>
        <begin position="236"/>
        <end position="250"/>
    </location>
</feature>
<organism evidence="17 18">
    <name type="scientific">Esox lucius</name>
    <name type="common">Northern pike</name>
    <dbReference type="NCBI Taxonomy" id="8010"/>
    <lineage>
        <taxon>Eukaryota</taxon>
        <taxon>Metazoa</taxon>
        <taxon>Chordata</taxon>
        <taxon>Craniata</taxon>
        <taxon>Vertebrata</taxon>
        <taxon>Euteleostomi</taxon>
        <taxon>Actinopterygii</taxon>
        <taxon>Neopterygii</taxon>
        <taxon>Teleostei</taxon>
        <taxon>Protacanthopterygii</taxon>
        <taxon>Esociformes</taxon>
        <taxon>Esocidae</taxon>
        <taxon>Esox</taxon>
    </lineage>
</organism>
<dbReference type="Proteomes" id="UP000265140">
    <property type="component" value="Chromosome 3"/>
</dbReference>
<feature type="binding site" evidence="13">
    <location>
        <position position="72"/>
    </location>
    <ligand>
        <name>Fe(3+)</name>
        <dbReference type="ChEBI" id="CHEBI:29034"/>
        <label>1</label>
    </ligand>
</feature>
<keyword evidence="7" id="KW-0677">Repeat</keyword>
<keyword evidence="6 11" id="KW-0479">Metal-binding</keyword>
<feature type="binding site" evidence="12">
    <location>
        <position position="131"/>
    </location>
    <ligand>
        <name>hydrogencarbonate</name>
        <dbReference type="ChEBI" id="CHEBI:17544"/>
        <label>1</label>
    </ligand>
</feature>
<dbReference type="GO" id="GO:0055037">
    <property type="term" value="C:recycling endosome"/>
    <property type="evidence" value="ECO:0007669"/>
    <property type="project" value="TreeGrafter"/>
</dbReference>
<reference evidence="17" key="3">
    <citation type="submission" date="2025-08" db="UniProtKB">
        <authorList>
            <consortium name="Ensembl"/>
        </authorList>
    </citation>
    <scope>IDENTIFICATION</scope>
</reference>
<reference evidence="18" key="1">
    <citation type="journal article" date="2014" name="PLoS ONE">
        <title>The genome and linkage map of the northern pike (Esox lucius): conserved synteny revealed between the salmonid sister group and the Neoteleostei.</title>
        <authorList>
            <person name="Rondeau E.B."/>
            <person name="Minkley D.R."/>
            <person name="Leong J.S."/>
            <person name="Messmer A.M."/>
            <person name="Jantzen J.R."/>
            <person name="von Schalburg K.R."/>
            <person name="Lemon C."/>
            <person name="Bird N.H."/>
            <person name="Koop B.F."/>
        </authorList>
    </citation>
    <scope>NUCLEOTIDE SEQUENCE</scope>
</reference>
<sequence>LYFNISFACILFSATAYAAPAERKVKWCVKSSEEMNKCTALAAKNLQFACEKRLNTLECIKAAGEADAITLDGGDIYTAGLKNHNLQPIISEEYEKEPKRCYYAVAVVKKDSTFGIRDLKGKKSCHTGLGKSAGWNIPIGTLVDMKQIDWAGIEEKPLEEAVKEFFAASCVPGAKERKLCQLCKGDCSRSQKEPYYDYSGAFQCLKDGKGDVAFINHQTVPGQYKDTEKANYMLLCKDGTRANIDSYETCNWAKVPAHAVVTRKDPDSPLNHSDVQAHQKFDFKLFSSEGYGAKNLMFKDSTKKLVQLPLTIDSFLYLGSNYFSSIQSLTKETAAKPSDSIKWCTVGHAEEQKCDMWSINSATEGGDKIECPNAGSVEECIKKILKKDADAMAVDGGQVYTAGKCGLVPVMVEQYEGKSSSYCAVAVAKKSSGLNWNTLKGKRSCHTAKGRTAGWNIPMGLIYNKTKDCDFSKYFPKGCAPGSEAGSTFCDQCVGKATTVGGDVFKCQANTDEQYFGYTGAFRCLVEGRGDVAFIKHSIVSENTDGKGADWAKNLKSADYELLCLDGSTKPIDKYTECHLAQVPAHAVITRQDSRRVVTTFLQDQQSKFGSESSSTFRLFKSEGGSNLLFKDSTKSLLNIQSQSFKDFLGNEYMTAMESLRSCSDTASGRFPSPDITTSVCRCAHACLYSDILYGKNLHLAKTCSVISHSDLEKSCQFCWE</sequence>
<reference evidence="17" key="2">
    <citation type="submission" date="2020-02" db="EMBL/GenBank/DDBJ databases">
        <title>Esox lucius (northern pike) genome, fEsoLuc1, primary haplotype.</title>
        <authorList>
            <person name="Myers G."/>
            <person name="Karagic N."/>
            <person name="Meyer A."/>
            <person name="Pippel M."/>
            <person name="Reichard M."/>
            <person name="Winkler S."/>
            <person name="Tracey A."/>
            <person name="Sims Y."/>
            <person name="Howe K."/>
            <person name="Rhie A."/>
            <person name="Formenti G."/>
            <person name="Durbin R."/>
            <person name="Fedrigo O."/>
            <person name="Jarvis E.D."/>
        </authorList>
    </citation>
    <scope>NUCLEOTIDE SEQUENCE [LARGE SCALE GENOMIC DNA]</scope>
</reference>
<feature type="disulfide bond" evidence="14">
    <location>
        <begin position="490"/>
        <end position="507"/>
    </location>
</feature>
<dbReference type="PANTHER" id="PTHR11485">
    <property type="entry name" value="TRANSFERRIN"/>
    <property type="match status" value="1"/>
</dbReference>
<dbReference type="PIRSF" id="PIRSF002549">
    <property type="entry name" value="Transferrin"/>
    <property type="match status" value="1"/>
</dbReference>
<feature type="binding site" evidence="13">
    <location>
        <position position="395"/>
    </location>
    <ligand>
        <name>Fe(3+)</name>
        <dbReference type="ChEBI" id="CHEBI:29034"/>
        <label>1</label>
    </ligand>
</feature>
<protein>
    <recommendedName>
        <fullName evidence="11">Serotransferrin</fullName>
    </recommendedName>
</protein>
<dbReference type="Bgee" id="ENSELUG00000005788">
    <property type="expression patterns" value="Expressed in liver and 14 other cell types or tissues"/>
</dbReference>
<dbReference type="FunFam" id="3.40.190.10:FF:000095">
    <property type="entry name" value="Lactotransferrin"/>
    <property type="match status" value="2"/>
</dbReference>
<dbReference type="GO" id="GO:0005769">
    <property type="term" value="C:early endosome"/>
    <property type="evidence" value="ECO:0007669"/>
    <property type="project" value="TreeGrafter"/>
</dbReference>
<feature type="binding site" evidence="12">
    <location>
        <position position="133"/>
    </location>
    <ligand>
        <name>hydrogencarbonate</name>
        <dbReference type="ChEBI" id="CHEBI:17544"/>
        <label>1</label>
    </ligand>
</feature>
<dbReference type="AlphaFoldDB" id="A0A6Q2X4U4"/>
<feature type="binding site" evidence="12">
    <location>
        <position position="447"/>
    </location>
    <ligand>
        <name>hydrogencarbonate</name>
        <dbReference type="ChEBI" id="CHEBI:17544"/>
        <label>1</label>
    </ligand>
</feature>
<dbReference type="PANTHER" id="PTHR11485:SF31">
    <property type="entry name" value="SEROTRANSFERRIN"/>
    <property type="match status" value="1"/>
</dbReference>
<accession>A0A6Q2X4U4</accession>
<feature type="disulfide bond" evidence="14">
    <location>
        <begin position="445"/>
        <end position="524"/>
    </location>
</feature>
<comment type="similarity">
    <text evidence="11">Belongs to the transferrin family.</text>
</comment>
<evidence type="ECO:0000313" key="17">
    <source>
        <dbReference type="Ensembl" id="ENSELUP00000048242.2"/>
    </source>
</evidence>
<dbReference type="GO" id="GO:0042541">
    <property type="term" value="P:hemoglobin biosynthetic process"/>
    <property type="evidence" value="ECO:0007669"/>
    <property type="project" value="Ensembl"/>
</dbReference>
<keyword evidence="4 11" id="KW-0410">Iron transport</keyword>
<proteinExistence type="inferred from homology"/>
<feature type="chain" id="PRO_5044224327" description="Serotransferrin" evidence="15">
    <location>
        <begin position="19"/>
        <end position="721"/>
    </location>
</feature>
<feature type="disulfide bond" evidence="14">
    <location>
        <begin position="38"/>
        <end position="50"/>
    </location>
</feature>
<dbReference type="SUPFAM" id="SSF53850">
    <property type="entry name" value="Periplasmic binding protein-like II"/>
    <property type="match status" value="2"/>
</dbReference>
<dbReference type="Ensembl" id="ENSELUT00000071072.2">
    <property type="protein sequence ID" value="ENSELUP00000048242.2"/>
    <property type="gene ID" value="ENSELUG00000005788.3"/>
</dbReference>
<dbReference type="GO" id="GO:0005886">
    <property type="term" value="C:plasma membrane"/>
    <property type="evidence" value="ECO:0007669"/>
    <property type="project" value="TreeGrafter"/>
</dbReference>
<dbReference type="GeneTree" id="ENSGT00940000156055"/>
<feature type="disulfide bond" evidence="14">
    <location>
        <begin position="564"/>
        <end position="578"/>
    </location>
</feature>
<name>A0A6Q2X4U4_ESOLU</name>
<evidence type="ECO:0000256" key="3">
    <source>
        <dbReference type="ARBA" id="ARBA00022448"/>
    </source>
</evidence>
<evidence type="ECO:0000256" key="12">
    <source>
        <dbReference type="PIRSR" id="PIRSR002549-2"/>
    </source>
</evidence>
<dbReference type="GO" id="GO:0046872">
    <property type="term" value="F:metal ion binding"/>
    <property type="evidence" value="ECO:0007669"/>
    <property type="project" value="UniProtKB-KW"/>
</dbReference>
<feature type="domain" description="Transferrin-like" evidence="16">
    <location>
        <begin position="341"/>
        <end position="662"/>
    </location>
</feature>
<dbReference type="GO" id="GO:0019731">
    <property type="term" value="P:antibacterial humoral response"/>
    <property type="evidence" value="ECO:0007669"/>
    <property type="project" value="TreeGrafter"/>
</dbReference>
<keyword evidence="8 11" id="KW-0408">Iron</keyword>
<feature type="binding site" evidence="13">
    <location>
        <position position="518"/>
    </location>
    <ligand>
        <name>Fe(3+)</name>
        <dbReference type="ChEBI" id="CHEBI:29034"/>
        <label>2</label>
    </ligand>
</feature>
<evidence type="ECO:0000256" key="4">
    <source>
        <dbReference type="ARBA" id="ARBA00022496"/>
    </source>
</evidence>
<feature type="binding site" evidence="12">
    <location>
        <position position="454"/>
    </location>
    <ligand>
        <name>hydrogencarbonate</name>
        <dbReference type="ChEBI" id="CHEBI:17544"/>
        <label>1</label>
    </ligand>
</feature>
<dbReference type="PROSITE" id="PS00205">
    <property type="entry name" value="TRANSFERRIN_LIKE_1"/>
    <property type="match status" value="2"/>
</dbReference>
<evidence type="ECO:0000256" key="6">
    <source>
        <dbReference type="ARBA" id="ARBA00022723"/>
    </source>
</evidence>
<evidence type="ECO:0000256" key="1">
    <source>
        <dbReference type="ARBA" id="ARBA00004613"/>
    </source>
</evidence>
<feature type="binding site" evidence="12">
    <location>
        <position position="134"/>
    </location>
    <ligand>
        <name>hydrogencarbonate</name>
        <dbReference type="ChEBI" id="CHEBI:17544"/>
        <label>1</label>
    </ligand>
</feature>
<keyword evidence="9 11" id="KW-0406">Ion transport</keyword>
<evidence type="ECO:0000256" key="8">
    <source>
        <dbReference type="ARBA" id="ARBA00023004"/>
    </source>
</evidence>
<keyword evidence="5 11" id="KW-0964">Secreted</keyword>
<feature type="binding site" evidence="13">
    <location>
        <position position="422"/>
    </location>
    <ligand>
        <name>Fe(3+)</name>
        <dbReference type="ChEBI" id="CHEBI:29034"/>
        <label>1</label>
    </ligand>
</feature>
<feature type="domain" description="Transferrin-like" evidence="16">
    <location>
        <begin position="25"/>
        <end position="331"/>
    </location>
</feature>
<dbReference type="PROSITE" id="PS00206">
    <property type="entry name" value="TRANSFERRIN_LIKE_2"/>
    <property type="match status" value="2"/>
</dbReference>
<dbReference type="InterPro" id="IPR018195">
    <property type="entry name" value="Transferrin_Fe_BS"/>
</dbReference>
<dbReference type="PROSITE" id="PS00207">
    <property type="entry name" value="TRANSFERRIN_LIKE_3"/>
    <property type="match status" value="2"/>
</dbReference>
<evidence type="ECO:0000259" key="16">
    <source>
        <dbReference type="PROSITE" id="PS51408"/>
    </source>
</evidence>
<keyword evidence="15" id="KW-0732">Signal</keyword>
<evidence type="ECO:0000256" key="5">
    <source>
        <dbReference type="ARBA" id="ARBA00022525"/>
    </source>
</evidence>
<feature type="disulfide bond" evidence="14">
    <location>
        <begin position="344"/>
        <end position="380"/>
    </location>
</feature>
<feature type="disulfide bond" evidence="14">
    <location>
        <begin position="28"/>
        <end position="59"/>
    </location>
</feature>
<dbReference type="InterPro" id="IPR001156">
    <property type="entry name" value="Transferrin-like_dom"/>
</dbReference>
<feature type="binding site" evidence="13">
    <location>
        <position position="258"/>
    </location>
    <ligand>
        <name>Fe(3+)</name>
        <dbReference type="ChEBI" id="CHEBI:29034"/>
        <label>1</label>
    </ligand>
</feature>
<comment type="subunit">
    <text evidence="2 11">Monomer.</text>
</comment>
<dbReference type="SMART" id="SM00094">
    <property type="entry name" value="TR_FER"/>
    <property type="match status" value="2"/>
</dbReference>
<feature type="signal peptide" evidence="15">
    <location>
        <begin position="1"/>
        <end position="18"/>
    </location>
</feature>
<comment type="function">
    <text evidence="11">Transferrins are iron binding transport proteins which bind Fe(3+) ion in association with the binding of an anion, usually bicarbonate.</text>
</comment>
<keyword evidence="18" id="KW-1185">Reference proteome</keyword>
<evidence type="ECO:0000256" key="10">
    <source>
        <dbReference type="ARBA" id="ARBA00023157"/>
    </source>
</evidence>
<feature type="binding site" evidence="13">
    <location>
        <position position="586"/>
    </location>
    <ligand>
        <name>Fe(3+)</name>
        <dbReference type="ChEBI" id="CHEBI:29034"/>
        <label>1</label>
    </ligand>
</feature>
<dbReference type="PROSITE" id="PS51408">
    <property type="entry name" value="TRANSFERRIN_LIKE_4"/>
    <property type="match status" value="2"/>
</dbReference>
<evidence type="ECO:0000256" key="2">
    <source>
        <dbReference type="ARBA" id="ARBA00011245"/>
    </source>
</evidence>
<evidence type="ECO:0000313" key="18">
    <source>
        <dbReference type="Proteomes" id="UP000265140"/>
    </source>
</evidence>
<feature type="disulfide bond" evidence="14">
    <location>
        <begin position="354"/>
        <end position="371"/>
    </location>
</feature>
<dbReference type="GO" id="GO:0005615">
    <property type="term" value="C:extracellular space"/>
    <property type="evidence" value="ECO:0007669"/>
    <property type="project" value="InterPro"/>
</dbReference>
<evidence type="ECO:0000256" key="14">
    <source>
        <dbReference type="PIRSR" id="PIRSR002549-4"/>
    </source>
</evidence>
<evidence type="ECO:0000256" key="9">
    <source>
        <dbReference type="ARBA" id="ARBA00023065"/>
    </source>
</evidence>
<feature type="disulfide bond" evidence="14">
    <location>
        <begin position="469"/>
        <end position="663"/>
    </location>
</feature>
<evidence type="ECO:0000256" key="15">
    <source>
        <dbReference type="SAM" id="SignalP"/>
    </source>
</evidence>
<dbReference type="Pfam" id="PF00405">
    <property type="entry name" value="Transferrin"/>
    <property type="match status" value="2"/>
</dbReference>
<feature type="binding site" evidence="12">
    <location>
        <position position="451"/>
    </location>
    <ligand>
        <name>hydrogencarbonate</name>
        <dbReference type="ChEBI" id="CHEBI:17544"/>
        <label>1</label>
    </ligand>
</feature>
<comment type="subcellular location">
    <subcellularLocation>
        <location evidence="1 11">Secreted</location>
    </subcellularLocation>
</comment>
<dbReference type="PRINTS" id="PR00422">
    <property type="entry name" value="TRANSFERRIN"/>
</dbReference>
<feature type="binding site" evidence="13">
    <location>
        <position position="198"/>
    </location>
    <ligand>
        <name>Fe(3+)</name>
        <dbReference type="ChEBI" id="CHEBI:29034"/>
        <label>1</label>
    </ligand>
</feature>
<feature type="binding site" evidence="12">
    <location>
        <position position="453"/>
    </location>
    <ligand>
        <name>hydrogencarbonate</name>
        <dbReference type="ChEBI" id="CHEBI:17544"/>
        <label>1</label>
    </ligand>
</feature>
<feature type="disulfide bond" evidence="14">
    <location>
        <begin position="479"/>
        <end position="493"/>
    </location>
</feature>
<evidence type="ECO:0000256" key="13">
    <source>
        <dbReference type="PIRSR" id="PIRSR002549-3"/>
    </source>
</evidence>
<reference evidence="17" key="4">
    <citation type="submission" date="2025-09" db="UniProtKB">
        <authorList>
            <consortium name="Ensembl"/>
        </authorList>
    </citation>
    <scope>IDENTIFICATION</scope>
</reference>
<evidence type="ECO:0000256" key="7">
    <source>
        <dbReference type="ARBA" id="ARBA00022737"/>
    </source>
</evidence>
<dbReference type="Gene3D" id="3.40.190.10">
    <property type="entry name" value="Periplasmic binding protein-like II"/>
    <property type="match status" value="4"/>
</dbReference>
<feature type="disulfide bond" evidence="14">
    <location>
        <begin position="180"/>
        <end position="187"/>
    </location>
</feature>
<keyword evidence="10 14" id="KW-1015">Disulfide bond</keyword>
<evidence type="ECO:0000256" key="11">
    <source>
        <dbReference type="PIRNR" id="PIRNR002549"/>
    </source>
</evidence>
<keyword evidence="3 11" id="KW-0813">Transport</keyword>
<feature type="disulfide bond" evidence="14">
    <location>
        <begin position="125"/>
        <end position="204"/>
    </location>
</feature>
<dbReference type="GO" id="GO:0006826">
    <property type="term" value="P:iron ion transport"/>
    <property type="evidence" value="ECO:0007669"/>
    <property type="project" value="UniProtKB-KW"/>
</dbReference>
<dbReference type="InterPro" id="IPR016357">
    <property type="entry name" value="Transferrin"/>
</dbReference>